<protein>
    <recommendedName>
        <fullName evidence="3">Cold shock protein, CspA family</fullName>
    </recommendedName>
</protein>
<evidence type="ECO:0000313" key="2">
    <source>
        <dbReference type="Proteomes" id="UP001233673"/>
    </source>
</evidence>
<dbReference type="EMBL" id="JASNFN010000005">
    <property type="protein sequence ID" value="MDP5182397.1"/>
    <property type="molecule type" value="Genomic_DNA"/>
</dbReference>
<sequence>MTQGGTTFGTVVRWDDEDPGAVIEAPDLPGGCWADAAAVEQSTTGSGGLRAGQVVEVEWARPGAHGLPFRALRVVPRNDLQATVGG</sequence>
<comment type="caution">
    <text evidence="1">The sequence shown here is derived from an EMBL/GenBank/DDBJ whole genome shotgun (WGS) entry which is preliminary data.</text>
</comment>
<dbReference type="Proteomes" id="UP001233673">
    <property type="component" value="Unassembled WGS sequence"/>
</dbReference>
<gene>
    <name evidence="1" type="ORF">QOZ88_07080</name>
</gene>
<keyword evidence="2" id="KW-1185">Reference proteome</keyword>
<reference evidence="2" key="1">
    <citation type="submission" date="2023-05" db="EMBL/GenBank/DDBJ databases">
        <title>Draft genome of Pseudofrankia sp. BMG5.37.</title>
        <authorList>
            <person name="Gtari M."/>
            <person name="Ghodhbane F."/>
            <person name="Sbissi I."/>
        </authorList>
    </citation>
    <scope>NUCLEOTIDE SEQUENCE [LARGE SCALE GENOMIC DNA]</scope>
    <source>
        <strain evidence="2">BMG 814</strain>
    </source>
</reference>
<name>A0ABT9IAY3_9ACTN</name>
<evidence type="ECO:0008006" key="3">
    <source>
        <dbReference type="Google" id="ProtNLM"/>
    </source>
</evidence>
<evidence type="ECO:0000313" key="1">
    <source>
        <dbReference type="EMBL" id="MDP5182397.1"/>
    </source>
</evidence>
<organism evidence="1 2">
    <name type="scientific">Blastococcus carthaginiensis</name>
    <dbReference type="NCBI Taxonomy" id="3050034"/>
    <lineage>
        <taxon>Bacteria</taxon>
        <taxon>Bacillati</taxon>
        <taxon>Actinomycetota</taxon>
        <taxon>Actinomycetes</taxon>
        <taxon>Geodermatophilales</taxon>
        <taxon>Geodermatophilaceae</taxon>
        <taxon>Blastococcus</taxon>
    </lineage>
</organism>
<dbReference type="RefSeq" id="WP_305999091.1">
    <property type="nucleotide sequence ID" value="NZ_JASNFN010000005.1"/>
</dbReference>
<accession>A0ABT9IAY3</accession>
<proteinExistence type="predicted"/>